<feature type="domain" description="Multidrug resistance protein MdtA-like C-terminal permuted SH3" evidence="7">
    <location>
        <begin position="309"/>
        <end position="369"/>
    </location>
</feature>
<feature type="region of interest" description="Disordered" evidence="3">
    <location>
        <begin position="388"/>
        <end position="427"/>
    </location>
</feature>
<dbReference type="Pfam" id="PF25944">
    <property type="entry name" value="Beta-barrel_RND"/>
    <property type="match status" value="1"/>
</dbReference>
<feature type="domain" description="Multidrug resistance protein MdtA-like beta-barrel" evidence="6">
    <location>
        <begin position="224"/>
        <end position="300"/>
    </location>
</feature>
<dbReference type="InterPro" id="IPR006143">
    <property type="entry name" value="RND_pump_MFP"/>
</dbReference>
<dbReference type="PANTHER" id="PTHR30158:SF10">
    <property type="entry name" value="CATION EFFLUX PUMP"/>
    <property type="match status" value="1"/>
</dbReference>
<feature type="domain" description="Multidrug resistance protein MdtA-like alpha-helical hairpin" evidence="4">
    <location>
        <begin position="118"/>
        <end position="186"/>
    </location>
</feature>
<protein>
    <submittedName>
        <fullName evidence="8">Efflux RND transporter periplasmic adaptor subunit</fullName>
    </submittedName>
</protein>
<dbReference type="Pfam" id="PF25917">
    <property type="entry name" value="BSH_RND"/>
    <property type="match status" value="1"/>
</dbReference>
<evidence type="ECO:0000259" key="5">
    <source>
        <dbReference type="Pfam" id="PF25917"/>
    </source>
</evidence>
<feature type="domain" description="Multidrug resistance protein MdtA-like barrel-sandwich hybrid" evidence="5">
    <location>
        <begin position="78"/>
        <end position="209"/>
    </location>
</feature>
<comment type="caution">
    <text evidence="8">The sequence shown here is derived from an EMBL/GenBank/DDBJ whole genome shotgun (WGS) entry which is preliminary data.</text>
</comment>
<name>A0ABW0QGI6_9BURK</name>
<dbReference type="Gene3D" id="2.40.30.170">
    <property type="match status" value="1"/>
</dbReference>
<comment type="subcellular location">
    <subcellularLocation>
        <location evidence="1">Cell envelope</location>
    </subcellularLocation>
</comment>
<evidence type="ECO:0000256" key="1">
    <source>
        <dbReference type="ARBA" id="ARBA00004196"/>
    </source>
</evidence>
<dbReference type="InterPro" id="IPR058625">
    <property type="entry name" value="MdtA-like_BSH"/>
</dbReference>
<accession>A0ABW0QGI6</accession>
<dbReference type="InterPro" id="IPR058626">
    <property type="entry name" value="MdtA-like_b-barrel"/>
</dbReference>
<evidence type="ECO:0000313" key="8">
    <source>
        <dbReference type="EMBL" id="MFC5523691.1"/>
    </source>
</evidence>
<evidence type="ECO:0000259" key="7">
    <source>
        <dbReference type="Pfam" id="PF25967"/>
    </source>
</evidence>
<comment type="similarity">
    <text evidence="2">Belongs to the membrane fusion protein (MFP) (TC 8.A.1) family.</text>
</comment>
<dbReference type="InterPro" id="IPR058624">
    <property type="entry name" value="MdtA-like_HH"/>
</dbReference>
<dbReference type="Gene3D" id="2.40.50.100">
    <property type="match status" value="1"/>
</dbReference>
<evidence type="ECO:0000256" key="3">
    <source>
        <dbReference type="SAM" id="MobiDB-lite"/>
    </source>
</evidence>
<proteinExistence type="inferred from homology"/>
<evidence type="ECO:0000259" key="6">
    <source>
        <dbReference type="Pfam" id="PF25944"/>
    </source>
</evidence>
<organism evidence="8 9">
    <name type="scientific">Polaromonas jejuensis</name>
    <dbReference type="NCBI Taxonomy" id="457502"/>
    <lineage>
        <taxon>Bacteria</taxon>
        <taxon>Pseudomonadati</taxon>
        <taxon>Pseudomonadota</taxon>
        <taxon>Betaproteobacteria</taxon>
        <taxon>Burkholderiales</taxon>
        <taxon>Comamonadaceae</taxon>
        <taxon>Polaromonas</taxon>
    </lineage>
</organism>
<dbReference type="NCBIfam" id="TIGR01730">
    <property type="entry name" value="RND_mfp"/>
    <property type="match status" value="1"/>
</dbReference>
<dbReference type="RefSeq" id="WP_068834855.1">
    <property type="nucleotide sequence ID" value="NZ_JBHSMX010000066.1"/>
</dbReference>
<dbReference type="Gene3D" id="1.10.287.470">
    <property type="entry name" value="Helix hairpin bin"/>
    <property type="match status" value="1"/>
</dbReference>
<keyword evidence="9" id="KW-1185">Reference proteome</keyword>
<reference evidence="9" key="1">
    <citation type="journal article" date="2019" name="Int. J. Syst. Evol. Microbiol.">
        <title>The Global Catalogue of Microorganisms (GCM) 10K type strain sequencing project: providing services to taxonomists for standard genome sequencing and annotation.</title>
        <authorList>
            <consortium name="The Broad Institute Genomics Platform"/>
            <consortium name="The Broad Institute Genome Sequencing Center for Infectious Disease"/>
            <person name="Wu L."/>
            <person name="Ma J."/>
        </authorList>
    </citation>
    <scope>NUCLEOTIDE SEQUENCE [LARGE SCALE GENOMIC DNA]</scope>
    <source>
        <strain evidence="9">CGMCC 4.7277</strain>
    </source>
</reference>
<dbReference type="Gene3D" id="2.40.420.20">
    <property type="match status" value="1"/>
</dbReference>
<dbReference type="EMBL" id="JBHSMX010000066">
    <property type="protein sequence ID" value="MFC5523691.1"/>
    <property type="molecule type" value="Genomic_DNA"/>
</dbReference>
<dbReference type="PANTHER" id="PTHR30158">
    <property type="entry name" value="ACRA/E-RELATED COMPONENT OF DRUG EFFLUX TRANSPORTER"/>
    <property type="match status" value="1"/>
</dbReference>
<evidence type="ECO:0000256" key="2">
    <source>
        <dbReference type="ARBA" id="ARBA00009477"/>
    </source>
</evidence>
<evidence type="ECO:0000259" key="4">
    <source>
        <dbReference type="Pfam" id="PF25876"/>
    </source>
</evidence>
<dbReference type="SUPFAM" id="SSF111369">
    <property type="entry name" value="HlyD-like secretion proteins"/>
    <property type="match status" value="1"/>
</dbReference>
<dbReference type="Pfam" id="PF25967">
    <property type="entry name" value="RND-MFP_C"/>
    <property type="match status" value="1"/>
</dbReference>
<feature type="compositionally biased region" description="Basic and acidic residues" evidence="3">
    <location>
        <begin position="406"/>
        <end position="416"/>
    </location>
</feature>
<dbReference type="InterPro" id="IPR058627">
    <property type="entry name" value="MdtA-like_C"/>
</dbReference>
<feature type="compositionally biased region" description="Pro residues" evidence="3">
    <location>
        <begin position="390"/>
        <end position="402"/>
    </location>
</feature>
<dbReference type="Pfam" id="PF25876">
    <property type="entry name" value="HH_MFP_RND"/>
    <property type="match status" value="1"/>
</dbReference>
<evidence type="ECO:0000313" key="9">
    <source>
        <dbReference type="Proteomes" id="UP001596084"/>
    </source>
</evidence>
<dbReference type="Proteomes" id="UP001596084">
    <property type="component" value="Unassembled WGS sequence"/>
</dbReference>
<sequence length="427" mass="45133">MTERLSLWAARSRTPRALRLAILPVVLLLSTAWLTACGKGADAQGGPPPAAPVSVAPAVQRTVSDSEEFSGRLEATEFVELRPRVAGTVDKVHFTDGAMVSKDQLLFTIDPRPFAAEVARAQSQLVAARARADLANTEVTRAQKLLDSKAVSRQEFDQLSAGSRTSDADIKSAEAALRVARLNLEFASVRAPIAGRASRANVTAGNLVNEQVVLTSIAGVTKVYAYFDGSEQTFLRVKGSNERAPAVRMGLANETGFPHEGKVDFVDNRLNPQTGAVRMRAAFDNSKGQFTPGLAAKLMMSTSMPYTTVMVPESAIGTDQTKKFVYVVGADGLPQFREIKLGALFDGMRVVTGGSVKPGDNVIVDGLQRVIPGMPVAPQVLKVTDQGLPIFPPPQQGAPGAPPAAGDKKPGEKKAAADVLSSPHAAT</sequence>
<gene>
    <name evidence="8" type="ORF">ACFPP7_22625</name>
</gene>